<gene>
    <name evidence="8" type="ORF">CTI12_AA587910</name>
</gene>
<accession>A0A2U1KLW3</accession>
<dbReference type="InterPro" id="IPR045109">
    <property type="entry name" value="LSDs-like"/>
</dbReference>
<dbReference type="InterPro" id="IPR003347">
    <property type="entry name" value="JmjC_dom"/>
</dbReference>
<dbReference type="GO" id="GO:0032454">
    <property type="term" value="F:histone H3K9 demethylase activity"/>
    <property type="evidence" value="ECO:0007669"/>
    <property type="project" value="InterPro"/>
</dbReference>
<evidence type="ECO:0000313" key="9">
    <source>
        <dbReference type="Proteomes" id="UP000245207"/>
    </source>
</evidence>
<feature type="transmembrane region" description="Helical" evidence="6">
    <location>
        <begin position="59"/>
        <end position="78"/>
    </location>
</feature>
<protein>
    <submittedName>
        <fullName evidence="8">JmjC domain-containing protein</fullName>
    </submittedName>
</protein>
<dbReference type="SMART" id="SM00558">
    <property type="entry name" value="JmjC"/>
    <property type="match status" value="1"/>
</dbReference>
<evidence type="ECO:0000256" key="4">
    <source>
        <dbReference type="ARBA" id="ARBA00023242"/>
    </source>
</evidence>
<evidence type="ECO:0000313" key="8">
    <source>
        <dbReference type="EMBL" id="PWA37702.1"/>
    </source>
</evidence>
<organism evidence="8 9">
    <name type="scientific">Artemisia annua</name>
    <name type="common">Sweet wormwood</name>
    <dbReference type="NCBI Taxonomy" id="35608"/>
    <lineage>
        <taxon>Eukaryota</taxon>
        <taxon>Viridiplantae</taxon>
        <taxon>Streptophyta</taxon>
        <taxon>Embryophyta</taxon>
        <taxon>Tracheophyta</taxon>
        <taxon>Spermatophyta</taxon>
        <taxon>Magnoliopsida</taxon>
        <taxon>eudicotyledons</taxon>
        <taxon>Gunneridae</taxon>
        <taxon>Pentapetalae</taxon>
        <taxon>asterids</taxon>
        <taxon>campanulids</taxon>
        <taxon>Asterales</taxon>
        <taxon>Asteraceae</taxon>
        <taxon>Asteroideae</taxon>
        <taxon>Anthemideae</taxon>
        <taxon>Artemisiinae</taxon>
        <taxon>Artemisia</taxon>
    </lineage>
</organism>
<feature type="domain" description="JmjC" evidence="7">
    <location>
        <begin position="443"/>
        <end position="635"/>
    </location>
</feature>
<sequence length="867" mass="100057">MLYSRKKRKTKASSSSKDGNVGHKKGKWCHHGHWSVKRRVVECQNCRSNAFCVLCMAEWYNFLTFLTKVLMLMLVLGVSEFNHLLYTLHFRVPTFLAIKLFRFWYIKGFMYPNVSEEEFIKACPVCCNSCNCKACLRGCSFKDIKRYSCSEPDKIRHSTHILQQVFPLVMKLNEQQEVEKEIEAKVKGVLPSELCLEDAKCGMDGLFCKNCGAYFFDLYRGCACGYDLCLVCCRELRDGQLKLKIGIDGSIPCPPKDTGGCDDGVLELKRIMPDDWVQNMISNAQGMYITNTRCNMSQMYMECCMCYDENIKLYRCSAKNLVPEDMQHFQLHWSKGEPIIVGDVVSTSLGLSWDPMVLWRAFHDFSNSSSDSDCYTYEVNATECVGWSEVTLDLYKFFRGYLEAWPMCIKLEEWKPHCLSEEEWPRHFVEFMKCLPFKDYTHPYAGYLNVVNKLPDISLKLDMGPRMDIAYRGTITRLRCDKCDTVNVLMHTLTTKLNKTKMVERKPDGLVCEDEQPVVDPMEGGAMWDIFKRQDVEKLEEYLRNHASKLVVHPIHDRAFYLTRKHKKKLKEEFGIEPWTIQQKLGDAVFIPAGCPYQVRNLEIGKIMIYALDRVVTDLTGVTDSNGLHFVERPEMLNGDNTNGWIDETDNEEELLEQALTTMPQEPVGLWRGHDVGPEVKKLLDAVEGHYPDTFKGVNPSSSQILVPILKQFELVIKQFLGTSMDALTEDQTTSLRKDLEELESLKFDMSWARERLRMVEMLRFENQPLQQELAALEESLDIHTDKLVLEVKEFKEAYERLKRAKLEHNGVKDARNKKVQEVEQKLGIEYDGALLKDRLGFAFPVRNFGHSDVDSAYSYLTFDGSV</sequence>
<dbReference type="PANTHER" id="PTHR12549">
    <property type="entry name" value="JMJC DOMAIN-CONTAINING HISTONE DEMETHYLATION PROTEIN"/>
    <property type="match status" value="1"/>
</dbReference>
<dbReference type="Gene3D" id="2.60.120.650">
    <property type="entry name" value="Cupin"/>
    <property type="match status" value="1"/>
</dbReference>
<dbReference type="PROSITE" id="PS51184">
    <property type="entry name" value="JMJC"/>
    <property type="match status" value="1"/>
</dbReference>
<evidence type="ECO:0000256" key="3">
    <source>
        <dbReference type="ARBA" id="ARBA00022723"/>
    </source>
</evidence>
<dbReference type="SUPFAM" id="SSF51197">
    <property type="entry name" value="Clavaminate synthase-like"/>
    <property type="match status" value="1"/>
</dbReference>
<keyword evidence="9" id="KW-1185">Reference proteome</keyword>
<dbReference type="GO" id="GO:0031490">
    <property type="term" value="F:chromatin DNA binding"/>
    <property type="evidence" value="ECO:0007669"/>
    <property type="project" value="TreeGrafter"/>
</dbReference>
<dbReference type="STRING" id="35608.A0A2U1KLW3"/>
<keyword evidence="6" id="KW-1133">Transmembrane helix</keyword>
<name>A0A2U1KLW3_ARTAN</name>
<evidence type="ECO:0000259" key="7">
    <source>
        <dbReference type="PROSITE" id="PS51184"/>
    </source>
</evidence>
<dbReference type="GO" id="GO:0000785">
    <property type="term" value="C:chromatin"/>
    <property type="evidence" value="ECO:0007669"/>
    <property type="project" value="TreeGrafter"/>
</dbReference>
<keyword evidence="6" id="KW-0472">Membrane</keyword>
<dbReference type="GO" id="GO:0046872">
    <property type="term" value="F:metal ion binding"/>
    <property type="evidence" value="ECO:0007669"/>
    <property type="project" value="UniProtKB-KW"/>
</dbReference>
<evidence type="ECO:0000256" key="2">
    <source>
        <dbReference type="ARBA" id="ARBA00006801"/>
    </source>
</evidence>
<comment type="subcellular location">
    <subcellularLocation>
        <location evidence="1">Nucleus</location>
    </subcellularLocation>
</comment>
<keyword evidence="4" id="KW-0539">Nucleus</keyword>
<keyword evidence="6" id="KW-0812">Transmembrane</keyword>
<dbReference type="OrthoDB" id="1667110at2759"/>
<evidence type="ECO:0000256" key="5">
    <source>
        <dbReference type="SAM" id="MobiDB-lite"/>
    </source>
</evidence>
<dbReference type="EMBL" id="PKPP01016455">
    <property type="protein sequence ID" value="PWA37702.1"/>
    <property type="molecule type" value="Genomic_DNA"/>
</dbReference>
<keyword evidence="3" id="KW-0479">Metal-binding</keyword>
<feature type="compositionally biased region" description="Basic residues" evidence="5">
    <location>
        <begin position="1"/>
        <end position="11"/>
    </location>
</feature>
<dbReference type="AlphaFoldDB" id="A0A2U1KLW3"/>
<comment type="caution">
    <text evidence="8">The sequence shown here is derived from an EMBL/GenBank/DDBJ whole genome shotgun (WGS) entry which is preliminary data.</text>
</comment>
<feature type="region of interest" description="Disordered" evidence="5">
    <location>
        <begin position="1"/>
        <end position="26"/>
    </location>
</feature>
<evidence type="ECO:0000256" key="1">
    <source>
        <dbReference type="ARBA" id="ARBA00004123"/>
    </source>
</evidence>
<dbReference type="PANTHER" id="PTHR12549:SF56">
    <property type="entry name" value="TRANSCRIPTION FACTOR C2H2 FAMILY"/>
    <property type="match status" value="1"/>
</dbReference>
<comment type="similarity">
    <text evidence="2">Belongs to the JARID1 histone demethylase family.</text>
</comment>
<dbReference type="GO" id="GO:0003712">
    <property type="term" value="F:transcription coregulator activity"/>
    <property type="evidence" value="ECO:0007669"/>
    <property type="project" value="TreeGrafter"/>
</dbReference>
<dbReference type="GO" id="GO:0006357">
    <property type="term" value="P:regulation of transcription by RNA polymerase II"/>
    <property type="evidence" value="ECO:0007669"/>
    <property type="project" value="TreeGrafter"/>
</dbReference>
<reference evidence="8 9" key="1">
    <citation type="journal article" date="2018" name="Mol. Plant">
        <title>The genome of Artemisia annua provides insight into the evolution of Asteraceae family and artemisinin biosynthesis.</title>
        <authorList>
            <person name="Shen Q."/>
            <person name="Zhang L."/>
            <person name="Liao Z."/>
            <person name="Wang S."/>
            <person name="Yan T."/>
            <person name="Shi P."/>
            <person name="Liu M."/>
            <person name="Fu X."/>
            <person name="Pan Q."/>
            <person name="Wang Y."/>
            <person name="Lv Z."/>
            <person name="Lu X."/>
            <person name="Zhang F."/>
            <person name="Jiang W."/>
            <person name="Ma Y."/>
            <person name="Chen M."/>
            <person name="Hao X."/>
            <person name="Li L."/>
            <person name="Tang Y."/>
            <person name="Lv G."/>
            <person name="Zhou Y."/>
            <person name="Sun X."/>
            <person name="Brodelius P.E."/>
            <person name="Rose J.K.C."/>
            <person name="Tang K."/>
        </authorList>
    </citation>
    <scope>NUCLEOTIDE SEQUENCE [LARGE SCALE GENOMIC DNA]</scope>
    <source>
        <strain evidence="9">cv. Huhao1</strain>
        <tissue evidence="8">Leaf</tissue>
    </source>
</reference>
<dbReference type="GO" id="GO:0000118">
    <property type="term" value="C:histone deacetylase complex"/>
    <property type="evidence" value="ECO:0007669"/>
    <property type="project" value="TreeGrafter"/>
</dbReference>
<evidence type="ECO:0000256" key="6">
    <source>
        <dbReference type="SAM" id="Phobius"/>
    </source>
</evidence>
<proteinExistence type="inferred from homology"/>
<dbReference type="Pfam" id="PF02373">
    <property type="entry name" value="JmjC"/>
    <property type="match status" value="1"/>
</dbReference>
<dbReference type="Proteomes" id="UP000245207">
    <property type="component" value="Unassembled WGS sequence"/>
</dbReference>